<dbReference type="Proteomes" id="UP001152607">
    <property type="component" value="Unassembled WGS sequence"/>
</dbReference>
<dbReference type="SUPFAM" id="SSF51556">
    <property type="entry name" value="Metallo-dependent hydrolases"/>
    <property type="match status" value="1"/>
</dbReference>
<accession>A0A9W4UHP7</accession>
<dbReference type="InterPro" id="IPR002195">
    <property type="entry name" value="Dihydroorotase_CS"/>
</dbReference>
<proteinExistence type="predicted"/>
<dbReference type="GO" id="GO:0016812">
    <property type="term" value="F:hydrolase activity, acting on carbon-nitrogen (but not peptide) bonds, in cyclic amides"/>
    <property type="evidence" value="ECO:0007669"/>
    <property type="project" value="InterPro"/>
</dbReference>
<sequence>MAGFTQWEELELPAAFDAHVHLRDGEMSKLVTPTIRNGGVDTVYVMVSVFRYVPSFASFSFD</sequence>
<dbReference type="GO" id="GO:0046872">
    <property type="term" value="F:metal ion binding"/>
    <property type="evidence" value="ECO:0007669"/>
    <property type="project" value="UniProtKB-KW"/>
</dbReference>
<dbReference type="InterPro" id="IPR032466">
    <property type="entry name" value="Metal_Hydrolase"/>
</dbReference>
<dbReference type="Gene3D" id="3.20.20.140">
    <property type="entry name" value="Metal-dependent hydrolases"/>
    <property type="match status" value="1"/>
</dbReference>
<evidence type="ECO:0000313" key="4">
    <source>
        <dbReference type="Proteomes" id="UP001152607"/>
    </source>
</evidence>
<keyword evidence="2" id="KW-0378">Hydrolase</keyword>
<evidence type="ECO:0008006" key="5">
    <source>
        <dbReference type="Google" id="ProtNLM"/>
    </source>
</evidence>
<comment type="caution">
    <text evidence="3">The sequence shown here is derived from an EMBL/GenBank/DDBJ whole genome shotgun (WGS) entry which is preliminary data.</text>
</comment>
<gene>
    <name evidence="3" type="ORF">PDIGIT_LOCUS8281</name>
</gene>
<dbReference type="EMBL" id="CAOQHR010000005">
    <property type="protein sequence ID" value="CAI6335202.1"/>
    <property type="molecule type" value="Genomic_DNA"/>
</dbReference>
<dbReference type="OrthoDB" id="1670005at2759"/>
<name>A0A9W4UHP7_9PLEO</name>
<dbReference type="AlphaFoldDB" id="A0A9W4UHP7"/>
<reference evidence="3" key="1">
    <citation type="submission" date="2023-01" db="EMBL/GenBank/DDBJ databases">
        <authorList>
            <person name="Van Ghelder C."/>
            <person name="Rancurel C."/>
        </authorList>
    </citation>
    <scope>NUCLEOTIDE SEQUENCE</scope>
    <source>
        <strain evidence="3">CNCM I-4278</strain>
    </source>
</reference>
<evidence type="ECO:0000313" key="3">
    <source>
        <dbReference type="EMBL" id="CAI6335202.1"/>
    </source>
</evidence>
<evidence type="ECO:0000256" key="1">
    <source>
        <dbReference type="ARBA" id="ARBA00022723"/>
    </source>
</evidence>
<organism evidence="3 4">
    <name type="scientific">Periconia digitata</name>
    <dbReference type="NCBI Taxonomy" id="1303443"/>
    <lineage>
        <taxon>Eukaryota</taxon>
        <taxon>Fungi</taxon>
        <taxon>Dikarya</taxon>
        <taxon>Ascomycota</taxon>
        <taxon>Pezizomycotina</taxon>
        <taxon>Dothideomycetes</taxon>
        <taxon>Pleosporomycetidae</taxon>
        <taxon>Pleosporales</taxon>
        <taxon>Massarineae</taxon>
        <taxon>Periconiaceae</taxon>
        <taxon>Periconia</taxon>
    </lineage>
</organism>
<dbReference type="PROSITE" id="PS00482">
    <property type="entry name" value="DIHYDROOROTASE_1"/>
    <property type="match status" value="1"/>
</dbReference>
<keyword evidence="1" id="KW-0479">Metal-binding</keyword>
<evidence type="ECO:0000256" key="2">
    <source>
        <dbReference type="ARBA" id="ARBA00022801"/>
    </source>
</evidence>
<protein>
    <recommendedName>
        <fullName evidence="5">Dihydroorotase</fullName>
    </recommendedName>
</protein>
<keyword evidence="4" id="KW-1185">Reference proteome</keyword>